<dbReference type="Gene3D" id="1.20.144.10">
    <property type="entry name" value="Phosphatidic acid phosphatase type 2/haloperoxidase"/>
    <property type="match status" value="2"/>
</dbReference>
<feature type="transmembrane region" description="Helical" evidence="1">
    <location>
        <begin position="7"/>
        <end position="27"/>
    </location>
</feature>
<dbReference type="SMART" id="SM00014">
    <property type="entry name" value="acidPPc"/>
    <property type="match status" value="1"/>
</dbReference>
<evidence type="ECO:0000259" key="2">
    <source>
        <dbReference type="SMART" id="SM00014"/>
    </source>
</evidence>
<keyword evidence="1" id="KW-0472">Membrane</keyword>
<comment type="caution">
    <text evidence="3">The sequence shown here is derived from an EMBL/GenBank/DDBJ whole genome shotgun (WGS) entry which is preliminary data.</text>
</comment>
<organism evidence="3 4">
    <name type="scientific">Fictibacillus terranigra</name>
    <dbReference type="NCBI Taxonomy" id="3058424"/>
    <lineage>
        <taxon>Bacteria</taxon>
        <taxon>Bacillati</taxon>
        <taxon>Bacillota</taxon>
        <taxon>Bacilli</taxon>
        <taxon>Bacillales</taxon>
        <taxon>Fictibacillaceae</taxon>
        <taxon>Fictibacillus</taxon>
    </lineage>
</organism>
<feature type="transmembrane region" description="Helical" evidence="1">
    <location>
        <begin position="129"/>
        <end position="147"/>
    </location>
</feature>
<reference evidence="3" key="1">
    <citation type="submission" date="2023-06" db="EMBL/GenBank/DDBJ databases">
        <title>Draft Genome Sequences of Representative Paenibacillus Polymyxa, Bacillus cereus, Fictibacillus sp., and Brevibacillus agri Strains Isolated from Amazonian Dark Earth.</title>
        <authorList>
            <person name="Pellegrinetti T.A."/>
            <person name="Cunha I.C.M."/>
            <person name="Chaves M.G."/>
            <person name="Freitas A.S."/>
            <person name="Silva A.V.R."/>
            <person name="Tsai S.M."/>
            <person name="Mendes L.W."/>
        </authorList>
    </citation>
    <scope>NUCLEOTIDE SEQUENCE</scope>
    <source>
        <strain evidence="3">CENA-BCM004</strain>
    </source>
</reference>
<feature type="domain" description="Phosphatidic acid phosphatase type 2/haloperoxidase" evidence="2">
    <location>
        <begin position="86"/>
        <end position="200"/>
    </location>
</feature>
<name>A0ABT8E9U9_9BACL</name>
<dbReference type="Pfam" id="PF01569">
    <property type="entry name" value="PAP2"/>
    <property type="match status" value="1"/>
</dbReference>
<dbReference type="InterPro" id="IPR036938">
    <property type="entry name" value="PAP2/HPO_sf"/>
</dbReference>
<evidence type="ECO:0000313" key="4">
    <source>
        <dbReference type="Proteomes" id="UP001168694"/>
    </source>
</evidence>
<dbReference type="PANTHER" id="PTHR14969">
    <property type="entry name" value="SPHINGOSINE-1-PHOSPHATE PHOSPHOHYDROLASE"/>
    <property type="match status" value="1"/>
</dbReference>
<keyword evidence="1" id="KW-0812">Transmembrane</keyword>
<evidence type="ECO:0000256" key="1">
    <source>
        <dbReference type="SAM" id="Phobius"/>
    </source>
</evidence>
<dbReference type="SUPFAM" id="SSF48317">
    <property type="entry name" value="Acid phosphatase/Vanadium-dependent haloperoxidase"/>
    <property type="match status" value="1"/>
</dbReference>
<dbReference type="RefSeq" id="WP_290400781.1">
    <property type="nucleotide sequence ID" value="NZ_JAUHLN010000003.1"/>
</dbReference>
<feature type="transmembrane region" description="Helical" evidence="1">
    <location>
        <begin position="65"/>
        <end position="82"/>
    </location>
</feature>
<feature type="transmembrane region" description="Helical" evidence="1">
    <location>
        <begin position="189"/>
        <end position="210"/>
    </location>
</feature>
<dbReference type="EMBL" id="JAUHLN010000003">
    <property type="protein sequence ID" value="MDN4074667.1"/>
    <property type="molecule type" value="Genomic_DNA"/>
</dbReference>
<accession>A0ABT8E9U9</accession>
<dbReference type="Proteomes" id="UP001168694">
    <property type="component" value="Unassembled WGS sequence"/>
</dbReference>
<proteinExistence type="predicted"/>
<keyword evidence="1" id="KW-1133">Transmembrane helix</keyword>
<sequence length="216" mass="24777">MKKSIQLSSVLGLVFLLGFFFLIGGIYQETFVRRFDETVVHAITAYQPRELTRAFIVITESASRPNQFIAFAVFSVFFILWRRRWLEPVLLGICLFAARNGNELLKGIYERRRPSLHRLVEIGGYSFPSGHAMISIGFFGLLFYLLVRQIGHRWVRWLITAAGCAYIVLVGLSRIYLGVHYPSDVLAGFLAGGSLLLFFVVLYRLVFFMLKHERNS</sequence>
<protein>
    <submittedName>
        <fullName evidence="3">Phosphatase PAP2 family protein</fullName>
    </submittedName>
</protein>
<evidence type="ECO:0000313" key="3">
    <source>
        <dbReference type="EMBL" id="MDN4074667.1"/>
    </source>
</evidence>
<keyword evidence="4" id="KW-1185">Reference proteome</keyword>
<feature type="transmembrane region" description="Helical" evidence="1">
    <location>
        <begin position="154"/>
        <end position="177"/>
    </location>
</feature>
<dbReference type="CDD" id="cd03392">
    <property type="entry name" value="PAP2_like_2"/>
    <property type="match status" value="1"/>
</dbReference>
<dbReference type="InterPro" id="IPR000326">
    <property type="entry name" value="PAP2/HPO"/>
</dbReference>
<gene>
    <name evidence="3" type="ORF">QYF49_16920</name>
</gene>
<dbReference type="PANTHER" id="PTHR14969:SF13">
    <property type="entry name" value="AT30094P"/>
    <property type="match status" value="1"/>
</dbReference>